<feature type="domain" description="HTH araC/xylS-type" evidence="4">
    <location>
        <begin position="200"/>
        <end position="298"/>
    </location>
</feature>
<evidence type="ECO:0000256" key="2">
    <source>
        <dbReference type="ARBA" id="ARBA00023125"/>
    </source>
</evidence>
<evidence type="ECO:0000256" key="1">
    <source>
        <dbReference type="ARBA" id="ARBA00023015"/>
    </source>
</evidence>
<dbReference type="SMART" id="SM00342">
    <property type="entry name" value="HTH_ARAC"/>
    <property type="match status" value="1"/>
</dbReference>
<gene>
    <name evidence="5" type="ORF">FRY98_03350</name>
</gene>
<comment type="caution">
    <text evidence="5">The sequence shown here is derived from an EMBL/GenBank/DDBJ whole genome shotgun (WGS) entry which is preliminary data.</text>
</comment>
<evidence type="ECO:0000313" key="5">
    <source>
        <dbReference type="EMBL" id="TYA14727.1"/>
    </source>
</evidence>
<dbReference type="InterPro" id="IPR003313">
    <property type="entry name" value="AraC-bd"/>
</dbReference>
<dbReference type="AlphaFoldDB" id="A0A5D0D0S0"/>
<keyword evidence="3" id="KW-0804">Transcription</keyword>
<keyword evidence="2" id="KW-0238">DNA-binding</keyword>
<dbReference type="SUPFAM" id="SSF51215">
    <property type="entry name" value="Regulatory protein AraC"/>
    <property type="match status" value="1"/>
</dbReference>
<dbReference type="PROSITE" id="PS01124">
    <property type="entry name" value="HTH_ARAC_FAMILY_2"/>
    <property type="match status" value="1"/>
</dbReference>
<dbReference type="GO" id="GO:0043565">
    <property type="term" value="F:sequence-specific DNA binding"/>
    <property type="evidence" value="ECO:0007669"/>
    <property type="project" value="InterPro"/>
</dbReference>
<dbReference type="Gene3D" id="2.60.120.10">
    <property type="entry name" value="Jelly Rolls"/>
    <property type="match status" value="1"/>
</dbReference>
<dbReference type="InterPro" id="IPR018060">
    <property type="entry name" value="HTH_AraC"/>
</dbReference>
<dbReference type="EMBL" id="VSDO01000001">
    <property type="protein sequence ID" value="TYA14727.1"/>
    <property type="molecule type" value="Genomic_DNA"/>
</dbReference>
<evidence type="ECO:0000313" key="6">
    <source>
        <dbReference type="Proteomes" id="UP000325218"/>
    </source>
</evidence>
<dbReference type="PANTHER" id="PTHR43280:SF28">
    <property type="entry name" value="HTH-TYPE TRANSCRIPTIONAL ACTIVATOR RHAS"/>
    <property type="match status" value="1"/>
</dbReference>
<dbReference type="Pfam" id="PF12833">
    <property type="entry name" value="HTH_18"/>
    <property type="match status" value="1"/>
</dbReference>
<evidence type="ECO:0000259" key="4">
    <source>
        <dbReference type="PROSITE" id="PS01124"/>
    </source>
</evidence>
<reference evidence="5 6" key="1">
    <citation type="submission" date="2019-08" db="EMBL/GenBank/DDBJ databases">
        <title>Genome sequencing of Paenibacillus faecis DSM 23593(T).</title>
        <authorList>
            <person name="Kook J.-K."/>
            <person name="Park S.-N."/>
            <person name="Lim Y.K."/>
        </authorList>
    </citation>
    <scope>NUCLEOTIDE SEQUENCE [LARGE SCALE GENOMIC DNA]</scope>
    <source>
        <strain evidence="5 6">DSM 23593</strain>
    </source>
</reference>
<dbReference type="SUPFAM" id="SSF46689">
    <property type="entry name" value="Homeodomain-like"/>
    <property type="match status" value="2"/>
</dbReference>
<proteinExistence type="predicted"/>
<keyword evidence="6" id="KW-1185">Reference proteome</keyword>
<protein>
    <submittedName>
        <fullName evidence="5">AraC family transcriptional regulator</fullName>
    </submittedName>
</protein>
<dbReference type="InterPro" id="IPR037923">
    <property type="entry name" value="HTH-like"/>
</dbReference>
<dbReference type="OrthoDB" id="9809338at2"/>
<accession>A0A5D0D0S0</accession>
<dbReference type="InterPro" id="IPR009057">
    <property type="entry name" value="Homeodomain-like_sf"/>
</dbReference>
<organism evidence="5 6">
    <name type="scientific">Paenibacillus faecis</name>
    <dbReference type="NCBI Taxonomy" id="862114"/>
    <lineage>
        <taxon>Bacteria</taxon>
        <taxon>Bacillati</taxon>
        <taxon>Bacillota</taxon>
        <taxon>Bacilli</taxon>
        <taxon>Bacillales</taxon>
        <taxon>Paenibacillaceae</taxon>
        <taxon>Paenibacillus</taxon>
    </lineage>
</organism>
<dbReference type="Gene3D" id="1.10.10.60">
    <property type="entry name" value="Homeodomain-like"/>
    <property type="match status" value="2"/>
</dbReference>
<dbReference type="GO" id="GO:0003700">
    <property type="term" value="F:DNA-binding transcription factor activity"/>
    <property type="evidence" value="ECO:0007669"/>
    <property type="project" value="InterPro"/>
</dbReference>
<name>A0A5D0D0S0_9BACL</name>
<dbReference type="InterPro" id="IPR014710">
    <property type="entry name" value="RmlC-like_jellyroll"/>
</dbReference>
<sequence length="302" mass="35298">MIGLTIPLSQGGDRVKFRESIDFGTAGYMFKYRDETKEKHWKMLHAHQGIEMLYIHQGAGEIALEGQHYPLQNGTLVIFQPYQLHRVEVPAHHQTSYIRTNLTFNPHLVGPWLTPYPRLQFFFRKMWRGVLPKQVFQLGEDHRLAHLLDDLEHSRKAAQAPSEEDLALFFLTLLRHLELHVFADRLSADAGPIRATQHIEKIMDWVEEHFREPFQLRRIAEDLHLSPYHLSHLFKQYTGRTITDYIAARRIREACALLVLTSKPVKVISREVGGLSEPYFCQLFKKWKGLTPQAYRETARLL</sequence>
<dbReference type="PANTHER" id="PTHR43280">
    <property type="entry name" value="ARAC-FAMILY TRANSCRIPTIONAL REGULATOR"/>
    <property type="match status" value="1"/>
</dbReference>
<keyword evidence="1" id="KW-0805">Transcription regulation</keyword>
<dbReference type="Pfam" id="PF02311">
    <property type="entry name" value="AraC_binding"/>
    <property type="match status" value="1"/>
</dbReference>
<evidence type="ECO:0000256" key="3">
    <source>
        <dbReference type="ARBA" id="ARBA00023163"/>
    </source>
</evidence>
<dbReference type="Proteomes" id="UP000325218">
    <property type="component" value="Unassembled WGS sequence"/>
</dbReference>